<keyword evidence="3" id="KW-1185">Reference proteome</keyword>
<protein>
    <submittedName>
        <fullName evidence="2">Uncharacterized protein</fullName>
    </submittedName>
</protein>
<name>A0A852ZH23_9ACTN</name>
<comment type="caution">
    <text evidence="2">The sequence shown here is derived from an EMBL/GenBank/DDBJ whole genome shotgun (WGS) entry which is preliminary data.</text>
</comment>
<dbReference type="RefSeq" id="WP_179786724.1">
    <property type="nucleotide sequence ID" value="NZ_BAAARR010000003.1"/>
</dbReference>
<organism evidence="2 3">
    <name type="scientific">Actinopolymorpha rutila</name>
    <dbReference type="NCBI Taxonomy" id="446787"/>
    <lineage>
        <taxon>Bacteria</taxon>
        <taxon>Bacillati</taxon>
        <taxon>Actinomycetota</taxon>
        <taxon>Actinomycetes</taxon>
        <taxon>Propionibacteriales</taxon>
        <taxon>Actinopolymorphaceae</taxon>
        <taxon>Actinopolymorpha</taxon>
    </lineage>
</organism>
<gene>
    <name evidence="2" type="ORF">F4554_001537</name>
</gene>
<dbReference type="Proteomes" id="UP000579605">
    <property type="component" value="Unassembled WGS sequence"/>
</dbReference>
<feature type="region of interest" description="Disordered" evidence="1">
    <location>
        <begin position="24"/>
        <end position="48"/>
    </location>
</feature>
<evidence type="ECO:0000313" key="3">
    <source>
        <dbReference type="Proteomes" id="UP000579605"/>
    </source>
</evidence>
<dbReference type="EMBL" id="JACBZH010000001">
    <property type="protein sequence ID" value="NYH88899.1"/>
    <property type="molecule type" value="Genomic_DNA"/>
</dbReference>
<feature type="compositionally biased region" description="Basic and acidic residues" evidence="1">
    <location>
        <begin position="25"/>
        <end position="40"/>
    </location>
</feature>
<proteinExistence type="predicted"/>
<reference evidence="2 3" key="1">
    <citation type="submission" date="2020-07" db="EMBL/GenBank/DDBJ databases">
        <title>Sequencing the genomes of 1000 actinobacteria strains.</title>
        <authorList>
            <person name="Klenk H.-P."/>
        </authorList>
    </citation>
    <scope>NUCLEOTIDE SEQUENCE [LARGE SCALE GENOMIC DNA]</scope>
    <source>
        <strain evidence="2 3">DSM 18448</strain>
    </source>
</reference>
<dbReference type="AlphaFoldDB" id="A0A852ZH23"/>
<evidence type="ECO:0000256" key="1">
    <source>
        <dbReference type="SAM" id="MobiDB-lite"/>
    </source>
</evidence>
<sequence length="48" mass="5127">MCPLCIATVGLMVSGAAAFVRKVRARSEQERLDADRREGDPQGTPAPV</sequence>
<evidence type="ECO:0000313" key="2">
    <source>
        <dbReference type="EMBL" id="NYH88899.1"/>
    </source>
</evidence>
<accession>A0A852ZH23</accession>